<dbReference type="EMBL" id="CP004235">
    <property type="protein sequence ID" value="AHH05803.1"/>
    <property type="molecule type" value="Genomic_DNA"/>
</dbReference>
<gene>
    <name evidence="1" type="ORF">BOM_1260</name>
</gene>
<sequence length="142" mass="16317">MVKLRLRSEINMGNIKLDVKQFIFKKVKSFIEFRVVKNFDALKSQIPGRLKDITCIESKELDKGLSIQIKVNSSLSKKLDSGEVYALNFIKPSLSRIKVWASYKGLSNAAIPIWLKLKNKGAFKKYTNWQKKDLQNKVKGLL</sequence>
<reference evidence="1" key="1">
    <citation type="submission" date="2013-02" db="EMBL/GenBank/DDBJ databases">
        <title>Comparative genomics of Borrelia species.</title>
        <authorList>
            <person name="Schwan T.G."/>
            <person name="Raffel S.J."/>
            <person name="Porcella S.F."/>
        </authorList>
    </citation>
    <scope>NUCLEOTIDE SEQUENCE</scope>
    <source>
        <strain evidence="1">FR64b</strain>
        <plasmid evidence="1">unnamed</plasmid>
    </source>
</reference>
<evidence type="ECO:0000313" key="1">
    <source>
        <dbReference type="EMBL" id="AHH05803.1"/>
    </source>
</evidence>
<protein>
    <submittedName>
        <fullName evidence="1">Uncharacterized protein</fullName>
    </submittedName>
</protein>
<geneLocation type="plasmid" evidence="1">
    <name>unnamed</name>
</geneLocation>
<organism evidence="1">
    <name type="scientific">Borrelia miyamotoi FR64b</name>
    <dbReference type="NCBI Taxonomy" id="1292392"/>
    <lineage>
        <taxon>Bacteria</taxon>
        <taxon>Pseudomonadati</taxon>
        <taxon>Spirochaetota</taxon>
        <taxon>Spirochaetia</taxon>
        <taxon>Spirochaetales</taxon>
        <taxon>Borreliaceae</taxon>
        <taxon>Borrelia</taxon>
    </lineage>
</organism>
<dbReference type="HOGENOM" id="CLU_1966312_0_0_12"/>
<dbReference type="AlphaFoldDB" id="W5SGK5"/>
<proteinExistence type="predicted"/>
<name>W5SGK5_9SPIR</name>
<accession>W5SGK5</accession>
<keyword evidence="1" id="KW-0614">Plasmid</keyword>